<keyword evidence="2" id="KW-1185">Reference proteome</keyword>
<dbReference type="RefSeq" id="WP_091565421.1">
    <property type="nucleotide sequence ID" value="NZ_FMZA01000001.1"/>
</dbReference>
<protein>
    <submittedName>
        <fullName evidence="1">Uncharacterized protein</fullName>
    </submittedName>
</protein>
<accession>A0A1G6HNV7</accession>
<evidence type="ECO:0000313" key="1">
    <source>
        <dbReference type="EMBL" id="SDB95864.1"/>
    </source>
</evidence>
<proteinExistence type="predicted"/>
<gene>
    <name evidence="1" type="ORF">SAMN04488112_101116</name>
</gene>
<dbReference type="STRING" id="1236220.SAMN04488112_101116"/>
<organism evidence="1 2">
    <name type="scientific">Melghirimyces thermohalophilus</name>
    <dbReference type="NCBI Taxonomy" id="1236220"/>
    <lineage>
        <taxon>Bacteria</taxon>
        <taxon>Bacillati</taxon>
        <taxon>Bacillota</taxon>
        <taxon>Bacilli</taxon>
        <taxon>Bacillales</taxon>
        <taxon>Thermoactinomycetaceae</taxon>
        <taxon>Melghirimyces</taxon>
    </lineage>
</organism>
<sequence length="235" mass="27993">MDDQRGIVDFFRRRDQWQGEQTRIFNRLLNRLCCYADRETNLREKVRARHVFSTITGDDSFPEKNPQWEDWFQLWYALDYLNIRGYRHLDGYLHKYRTDLTDKELRMIASLMTSYLSVFRLQIDEESGCSMAREFFRGQDAGDLVLGLNGLEEGSPLYLLRPVKVGVYHVPAGPAAPVTRKQAKAMNEWLESMYQAEWRQRTDESFSWRVFMQRWGVGLIHWLDRVHGEKEQKGR</sequence>
<dbReference type="AlphaFoldDB" id="A0A1G6HNV7"/>
<reference evidence="1 2" key="1">
    <citation type="submission" date="2016-10" db="EMBL/GenBank/DDBJ databases">
        <authorList>
            <person name="de Groot N.N."/>
        </authorList>
    </citation>
    <scope>NUCLEOTIDE SEQUENCE [LARGE SCALE GENOMIC DNA]</scope>
    <source>
        <strain evidence="1 2">DSM 45514</strain>
    </source>
</reference>
<dbReference type="OrthoDB" id="2989520at2"/>
<dbReference type="Proteomes" id="UP000199387">
    <property type="component" value="Unassembled WGS sequence"/>
</dbReference>
<name>A0A1G6HNV7_9BACL</name>
<evidence type="ECO:0000313" key="2">
    <source>
        <dbReference type="Proteomes" id="UP000199387"/>
    </source>
</evidence>
<dbReference type="EMBL" id="FMZA01000001">
    <property type="protein sequence ID" value="SDB95864.1"/>
    <property type="molecule type" value="Genomic_DNA"/>
</dbReference>